<keyword evidence="2" id="KW-1185">Reference proteome</keyword>
<sequence>MAMMLDLKPLQSQLKTSDAVILSRTDEEKAAHLTSKVGTGVNSVVMDWLDEPEPRQKWLYDWSHRRLGWGSSKIPPFILNKLALAAANAMARQRLARGLGLLGQGNVVVTDRLHAIILSWLGETPVFFVDNNYNKLSNFVASWLDNTPDLVHCANFSEALERAGEKMAPDSNAIPRQISTCP</sequence>
<protein>
    <recommendedName>
        <fullName evidence="3">Polysaccharide pyruvyl transferase domain-containing protein</fullName>
    </recommendedName>
</protein>
<evidence type="ECO:0000313" key="1">
    <source>
        <dbReference type="EMBL" id="KVW97038.1"/>
    </source>
</evidence>
<dbReference type="AlphaFoldDB" id="A0A119CWR3"/>
<dbReference type="EMBL" id="LDUG01000018">
    <property type="protein sequence ID" value="KVW97038.1"/>
    <property type="molecule type" value="Genomic_DNA"/>
</dbReference>
<proteinExistence type="predicted"/>
<comment type="caution">
    <text evidence="1">The sequence shown here is derived from an EMBL/GenBank/DDBJ whole genome shotgun (WGS) entry which is preliminary data.</text>
</comment>
<organism evidence="1 2">
    <name type="scientific">Thiobacillus denitrificans</name>
    <dbReference type="NCBI Taxonomy" id="36861"/>
    <lineage>
        <taxon>Bacteria</taxon>
        <taxon>Pseudomonadati</taxon>
        <taxon>Pseudomonadota</taxon>
        <taxon>Betaproteobacteria</taxon>
        <taxon>Nitrosomonadales</taxon>
        <taxon>Thiobacillaceae</taxon>
        <taxon>Thiobacillus</taxon>
    </lineage>
</organism>
<gene>
    <name evidence="1" type="ORF">ABW22_06440</name>
</gene>
<dbReference type="PATRIC" id="fig|36861.3.peg.756"/>
<name>A0A119CWR3_THIDE</name>
<reference evidence="1 2" key="1">
    <citation type="journal article" date="2015" name="Appl. Environ. Microbiol.">
        <title>Aerobic and Anaerobic Thiosulfate Oxidation by a Cold-Adapted, Subglacial Chemoautotroph.</title>
        <authorList>
            <person name="Harrold Z.R."/>
            <person name="Skidmore M.L."/>
            <person name="Hamilton T.L."/>
            <person name="Desch L."/>
            <person name="Amada K."/>
            <person name="van Gelder W."/>
            <person name="Glover K."/>
            <person name="Roden E.E."/>
            <person name="Boyd E.S."/>
        </authorList>
    </citation>
    <scope>NUCLEOTIDE SEQUENCE [LARGE SCALE GENOMIC DNA]</scope>
    <source>
        <strain evidence="1 2">RG</strain>
    </source>
</reference>
<dbReference type="Proteomes" id="UP000064243">
    <property type="component" value="Unassembled WGS sequence"/>
</dbReference>
<accession>A0A119CWR3</accession>
<evidence type="ECO:0008006" key="3">
    <source>
        <dbReference type="Google" id="ProtNLM"/>
    </source>
</evidence>
<evidence type="ECO:0000313" key="2">
    <source>
        <dbReference type="Proteomes" id="UP000064243"/>
    </source>
</evidence>